<dbReference type="Proteomes" id="UP001357485">
    <property type="component" value="Unassembled WGS sequence"/>
</dbReference>
<feature type="region of interest" description="Disordered" evidence="1">
    <location>
        <begin position="258"/>
        <end position="406"/>
    </location>
</feature>
<feature type="compositionally biased region" description="Pro residues" evidence="1">
    <location>
        <begin position="315"/>
        <end position="331"/>
    </location>
</feature>
<evidence type="ECO:0008006" key="4">
    <source>
        <dbReference type="Google" id="ProtNLM"/>
    </source>
</evidence>
<evidence type="ECO:0000256" key="1">
    <source>
        <dbReference type="SAM" id="MobiDB-lite"/>
    </source>
</evidence>
<sequence length="571" mass="60772">MDAGGLAQMSYNGYPSNGALGVPGSGFASRGKDTNIKRLSVALPSELGSNNGNQSDPNPTPRTSRSHLLAGLRTQPKMPAVPASAPYNQSQHRFGLEASKYADANYNPYAQGVPQTATGSSFSGRSNQQYNGNAGRQMYSFPEQVLAPQAMEYGGEDDQMSQQLRMAEMYLAQRQQHLQQQLMELQLAAAANQLQGLNLSSNQYQQYPNTPMSPEMGVYNQQLQNGMSPVPQEVPGQPGLYLVYNPMTGQHSYAVDPSVQQRARVASSPPLPASGFKASSPDSEVPTPSFRAQISPPPQTSGSSPFAPHSLTPPKKSPSPPADVQPLPPPSANAFRRGVGMHKKAASLASNNTFTSSLPSVTDGAKSSSVRPSGFPPTPTTGTFGPGQARAGEHPTRQPRGPPSLEELIAMPTTKHEGSKNFATRQRRRAVNNLVRAGLERNGITRGSNGSRTPASETEISFSLSEDDGSDSVQSGGSSRKQSIGSLRAAANGAIGSEMKERSRERNSQGSVEGLWAANSVSSDEGTNVGGKLVEVKAEQPQLRGKAPPQDRRKMPMLVLTSAEKRKSSMF</sequence>
<feature type="compositionally biased region" description="Polar residues" evidence="1">
    <location>
        <begin position="348"/>
        <end position="371"/>
    </location>
</feature>
<feature type="compositionally biased region" description="Polar residues" evidence="1">
    <location>
        <begin position="445"/>
        <end position="464"/>
    </location>
</feature>
<evidence type="ECO:0000313" key="3">
    <source>
        <dbReference type="Proteomes" id="UP001357485"/>
    </source>
</evidence>
<name>A0ABR0LQJ6_9PEZI</name>
<feature type="region of interest" description="Disordered" evidence="1">
    <location>
        <begin position="435"/>
        <end position="571"/>
    </location>
</feature>
<feature type="region of interest" description="Disordered" evidence="1">
    <location>
        <begin position="1"/>
        <end position="68"/>
    </location>
</feature>
<comment type="caution">
    <text evidence="2">The sequence shown here is derived from an EMBL/GenBank/DDBJ whole genome shotgun (WGS) entry which is preliminary data.</text>
</comment>
<feature type="compositionally biased region" description="Polar residues" evidence="1">
    <location>
        <begin position="47"/>
        <end position="63"/>
    </location>
</feature>
<dbReference type="EMBL" id="JAVRRA010016849">
    <property type="protein sequence ID" value="KAK5201107.1"/>
    <property type="molecule type" value="Genomic_DNA"/>
</dbReference>
<proteinExistence type="predicted"/>
<gene>
    <name evidence="2" type="ORF">LTR16_003803</name>
</gene>
<feature type="compositionally biased region" description="Basic and acidic residues" evidence="1">
    <location>
        <begin position="498"/>
        <end position="507"/>
    </location>
</feature>
<organism evidence="2 3">
    <name type="scientific">Cryomyces antarcticus</name>
    <dbReference type="NCBI Taxonomy" id="329879"/>
    <lineage>
        <taxon>Eukaryota</taxon>
        <taxon>Fungi</taxon>
        <taxon>Dikarya</taxon>
        <taxon>Ascomycota</taxon>
        <taxon>Pezizomycotina</taxon>
        <taxon>Dothideomycetes</taxon>
        <taxon>Dothideomycetes incertae sedis</taxon>
        <taxon>Cryomyces</taxon>
    </lineage>
</organism>
<keyword evidence="3" id="KW-1185">Reference proteome</keyword>
<reference evidence="2 3" key="1">
    <citation type="submission" date="2023-08" db="EMBL/GenBank/DDBJ databases">
        <title>Black Yeasts Isolated from many extreme environments.</title>
        <authorList>
            <person name="Coleine C."/>
            <person name="Stajich J.E."/>
            <person name="Selbmann L."/>
        </authorList>
    </citation>
    <scope>NUCLEOTIDE SEQUENCE [LARGE SCALE GENOMIC DNA]</scope>
    <source>
        <strain evidence="2 3">CCFEE 536</strain>
    </source>
</reference>
<evidence type="ECO:0000313" key="2">
    <source>
        <dbReference type="EMBL" id="KAK5201107.1"/>
    </source>
</evidence>
<protein>
    <recommendedName>
        <fullName evidence="4">Developmental regulatory protein wetA</fullName>
    </recommendedName>
</protein>
<accession>A0ABR0LQJ6</accession>